<organism evidence="2 3">
    <name type="scientific">Apophysomyces ossiformis</name>
    <dbReference type="NCBI Taxonomy" id="679940"/>
    <lineage>
        <taxon>Eukaryota</taxon>
        <taxon>Fungi</taxon>
        <taxon>Fungi incertae sedis</taxon>
        <taxon>Mucoromycota</taxon>
        <taxon>Mucoromycotina</taxon>
        <taxon>Mucoromycetes</taxon>
        <taxon>Mucorales</taxon>
        <taxon>Mucorineae</taxon>
        <taxon>Mucoraceae</taxon>
        <taxon>Apophysomyces</taxon>
    </lineage>
</organism>
<keyword evidence="3" id="KW-1185">Reference proteome</keyword>
<evidence type="ECO:0000313" key="3">
    <source>
        <dbReference type="Proteomes" id="UP000605846"/>
    </source>
</evidence>
<dbReference type="PANTHER" id="PTHR42695:SF5">
    <property type="entry name" value="GLUTAMINE AMIDOTRANSFERASE YLR126C-RELATED"/>
    <property type="match status" value="1"/>
</dbReference>
<dbReference type="OrthoDB" id="92161at2759"/>
<dbReference type="PANTHER" id="PTHR42695">
    <property type="entry name" value="GLUTAMINE AMIDOTRANSFERASE YLR126C-RELATED"/>
    <property type="match status" value="1"/>
</dbReference>
<dbReference type="InterPro" id="IPR029062">
    <property type="entry name" value="Class_I_gatase-like"/>
</dbReference>
<comment type="caution">
    <text evidence="2">The sequence shown here is derived from an EMBL/GenBank/DDBJ whole genome shotgun (WGS) entry which is preliminary data.</text>
</comment>
<dbReference type="Proteomes" id="UP000605846">
    <property type="component" value="Unassembled WGS sequence"/>
</dbReference>
<reference evidence="2" key="1">
    <citation type="submission" date="2020-01" db="EMBL/GenBank/DDBJ databases">
        <title>Genome Sequencing of Three Apophysomyces-Like Fungal Strains Confirms a Novel Fungal Genus in the Mucoromycota with divergent Burkholderia-like Endosymbiotic Bacteria.</title>
        <authorList>
            <person name="Stajich J.E."/>
            <person name="Macias A.M."/>
            <person name="Carter-House D."/>
            <person name="Lovett B."/>
            <person name="Kasson L.R."/>
            <person name="Berry K."/>
            <person name="Grigoriev I."/>
            <person name="Chang Y."/>
            <person name="Spatafora J."/>
            <person name="Kasson M.T."/>
        </authorList>
    </citation>
    <scope>NUCLEOTIDE SEQUENCE</scope>
    <source>
        <strain evidence="2">NRRL A-21654</strain>
    </source>
</reference>
<proteinExistence type="predicted"/>
<sequence>MPGNTVLRLALLVCDTPAENIQKKYGAYPELYTKAFQDACPSSLKVEWEYFDVTKQEYPDLPDIVEGKYDGLVLTGSKASAYEEEPWILKLIEFVKTVRAAPRVKLVGICFGHQIISIASGGRCVKNANGWEFGYTDVQLTDLGKQFYKTSKSSITFAVFTDGQIQGLHQVHQDHVPDLPPNFHSLATTAPHTPIHSLVSDDNRCLTLQGHPEFSRELTRDLLEMRRDSGVVPREYANAQLAILAKESVVADNNWTLVKIFEFLQGDLKLEDDSVTPDTGNAHGPNVKIGYD</sequence>
<name>A0A8H7BY71_9FUNG</name>
<dbReference type="PROSITE" id="PS51273">
    <property type="entry name" value="GATASE_TYPE_1"/>
    <property type="match status" value="1"/>
</dbReference>
<dbReference type="Gene3D" id="3.40.50.880">
    <property type="match status" value="1"/>
</dbReference>
<accession>A0A8H7BY71</accession>
<protein>
    <recommendedName>
        <fullName evidence="1">Glutamine amidotransferase domain-containing protein</fullName>
    </recommendedName>
</protein>
<evidence type="ECO:0000259" key="1">
    <source>
        <dbReference type="Pfam" id="PF00117"/>
    </source>
</evidence>
<gene>
    <name evidence="2" type="ORF">EC973_001356</name>
</gene>
<dbReference type="InterPro" id="IPR017926">
    <property type="entry name" value="GATASE"/>
</dbReference>
<dbReference type="GO" id="GO:0005829">
    <property type="term" value="C:cytosol"/>
    <property type="evidence" value="ECO:0007669"/>
    <property type="project" value="TreeGrafter"/>
</dbReference>
<dbReference type="EMBL" id="JABAYA010000013">
    <property type="protein sequence ID" value="KAF7730838.1"/>
    <property type="molecule type" value="Genomic_DNA"/>
</dbReference>
<dbReference type="Pfam" id="PF00117">
    <property type="entry name" value="GATase"/>
    <property type="match status" value="1"/>
</dbReference>
<evidence type="ECO:0000313" key="2">
    <source>
        <dbReference type="EMBL" id="KAF7730838.1"/>
    </source>
</evidence>
<dbReference type="InterPro" id="IPR044992">
    <property type="entry name" value="ChyE-like"/>
</dbReference>
<dbReference type="AlphaFoldDB" id="A0A8H7BY71"/>
<dbReference type="CDD" id="cd01741">
    <property type="entry name" value="GATase1_1"/>
    <property type="match status" value="1"/>
</dbReference>
<feature type="domain" description="Glutamine amidotransferase" evidence="1">
    <location>
        <begin position="63"/>
        <end position="217"/>
    </location>
</feature>
<dbReference type="SUPFAM" id="SSF52317">
    <property type="entry name" value="Class I glutamine amidotransferase-like"/>
    <property type="match status" value="1"/>
</dbReference>
<dbReference type="GO" id="GO:0005634">
    <property type="term" value="C:nucleus"/>
    <property type="evidence" value="ECO:0007669"/>
    <property type="project" value="TreeGrafter"/>
</dbReference>